<evidence type="ECO:0000256" key="8">
    <source>
        <dbReference type="ARBA" id="ARBA00023136"/>
    </source>
</evidence>
<dbReference type="Gene3D" id="2.170.130.10">
    <property type="entry name" value="TonB-dependent receptor, plug domain"/>
    <property type="match status" value="1"/>
</dbReference>
<feature type="chain" id="PRO_5019026723" evidence="13">
    <location>
        <begin position="20"/>
        <end position="625"/>
    </location>
</feature>
<dbReference type="InterPro" id="IPR039426">
    <property type="entry name" value="TonB-dep_rcpt-like"/>
</dbReference>
<feature type="signal peptide" evidence="13">
    <location>
        <begin position="1"/>
        <end position="19"/>
    </location>
</feature>
<evidence type="ECO:0000256" key="11">
    <source>
        <dbReference type="PROSITE-ProRule" id="PRU10143"/>
    </source>
</evidence>
<dbReference type="GO" id="GO:0015889">
    <property type="term" value="P:cobalamin transport"/>
    <property type="evidence" value="ECO:0007669"/>
    <property type="project" value="TreeGrafter"/>
</dbReference>
<dbReference type="InterPro" id="IPR036942">
    <property type="entry name" value="Beta-barrel_TonB_sf"/>
</dbReference>
<dbReference type="Gene3D" id="2.40.170.20">
    <property type="entry name" value="TonB-dependent receptor, beta-barrel domain"/>
    <property type="match status" value="1"/>
</dbReference>
<dbReference type="OrthoDB" id="9796221at2"/>
<evidence type="ECO:0000256" key="3">
    <source>
        <dbReference type="ARBA" id="ARBA00022452"/>
    </source>
</evidence>
<keyword evidence="4 10" id="KW-0812">Transmembrane</keyword>
<dbReference type="PROSITE" id="PS00430">
    <property type="entry name" value="TONB_DEPENDENT_REC_1"/>
    <property type="match status" value="1"/>
</dbReference>
<comment type="subcellular location">
    <subcellularLocation>
        <location evidence="1 10">Cell outer membrane</location>
        <topology evidence="1 10">Multi-pass membrane protein</topology>
    </subcellularLocation>
</comment>
<feature type="domain" description="TonB-dependent receptor plug" evidence="15">
    <location>
        <begin position="58"/>
        <end position="165"/>
    </location>
</feature>
<evidence type="ECO:0000256" key="2">
    <source>
        <dbReference type="ARBA" id="ARBA00022448"/>
    </source>
</evidence>
<dbReference type="SUPFAM" id="SSF56935">
    <property type="entry name" value="Porins"/>
    <property type="match status" value="1"/>
</dbReference>
<comment type="caution">
    <text evidence="16">The sequence shown here is derived from an EMBL/GenBank/DDBJ whole genome shotgun (WGS) entry which is preliminary data.</text>
</comment>
<evidence type="ECO:0000259" key="15">
    <source>
        <dbReference type="Pfam" id="PF07715"/>
    </source>
</evidence>
<keyword evidence="6" id="KW-0406">Ion transport</keyword>
<dbReference type="InterPro" id="IPR012910">
    <property type="entry name" value="Plug_dom"/>
</dbReference>
<dbReference type="AlphaFoldDB" id="A0A437GZT6"/>
<dbReference type="Pfam" id="PF00593">
    <property type="entry name" value="TonB_dep_Rec_b-barrel"/>
    <property type="match status" value="1"/>
</dbReference>
<feature type="domain" description="TonB-dependent receptor-like beta-barrel" evidence="14">
    <location>
        <begin position="251"/>
        <end position="599"/>
    </location>
</feature>
<dbReference type="PANTHER" id="PTHR30069">
    <property type="entry name" value="TONB-DEPENDENT OUTER MEMBRANE RECEPTOR"/>
    <property type="match status" value="1"/>
</dbReference>
<organism evidence="16 17">
    <name type="scientific">Croceicoccus ponticola</name>
    <dbReference type="NCBI Taxonomy" id="2217664"/>
    <lineage>
        <taxon>Bacteria</taxon>
        <taxon>Pseudomonadati</taxon>
        <taxon>Pseudomonadota</taxon>
        <taxon>Alphaproteobacteria</taxon>
        <taxon>Sphingomonadales</taxon>
        <taxon>Erythrobacteraceae</taxon>
        <taxon>Croceicoccus</taxon>
    </lineage>
</organism>
<dbReference type="GO" id="GO:0009279">
    <property type="term" value="C:cell outer membrane"/>
    <property type="evidence" value="ECO:0007669"/>
    <property type="project" value="UniProtKB-SubCell"/>
</dbReference>
<keyword evidence="3 10" id="KW-1134">Transmembrane beta strand</keyword>
<evidence type="ECO:0000313" key="17">
    <source>
        <dbReference type="Proteomes" id="UP000283003"/>
    </source>
</evidence>
<dbReference type="EMBL" id="RXOL01000001">
    <property type="protein sequence ID" value="RVQ68891.1"/>
    <property type="molecule type" value="Genomic_DNA"/>
</dbReference>
<dbReference type="GO" id="GO:0006811">
    <property type="term" value="P:monoatomic ion transport"/>
    <property type="evidence" value="ECO:0007669"/>
    <property type="project" value="UniProtKB-KW"/>
</dbReference>
<dbReference type="InterPro" id="IPR037066">
    <property type="entry name" value="Plug_dom_sf"/>
</dbReference>
<keyword evidence="7 11" id="KW-0798">TonB box</keyword>
<proteinExistence type="inferred from homology"/>
<reference evidence="16 17" key="1">
    <citation type="submission" date="2018-12" db="EMBL/GenBank/DDBJ databases">
        <title>Croceicoccus ponticola sp. nov., a lipolytic bacterium isolated from seawater.</title>
        <authorList>
            <person name="Yoon J.-H."/>
        </authorList>
    </citation>
    <scope>NUCLEOTIDE SEQUENCE [LARGE SCALE GENOMIC DNA]</scope>
    <source>
        <strain evidence="16 17">GM-16</strain>
    </source>
</reference>
<keyword evidence="2 10" id="KW-0813">Transport</keyword>
<accession>A0A437GZT6</accession>
<feature type="short sequence motif" description="TonB box" evidence="11">
    <location>
        <begin position="45"/>
        <end position="51"/>
    </location>
</feature>
<evidence type="ECO:0000313" key="16">
    <source>
        <dbReference type="EMBL" id="RVQ68891.1"/>
    </source>
</evidence>
<evidence type="ECO:0000256" key="4">
    <source>
        <dbReference type="ARBA" id="ARBA00022692"/>
    </source>
</evidence>
<keyword evidence="9 10" id="KW-0998">Cell outer membrane</keyword>
<keyword evidence="8 10" id="KW-0472">Membrane</keyword>
<dbReference type="PANTHER" id="PTHR30069:SF53">
    <property type="entry name" value="COLICIN I RECEPTOR-RELATED"/>
    <property type="match status" value="1"/>
</dbReference>
<evidence type="ECO:0000259" key="14">
    <source>
        <dbReference type="Pfam" id="PF00593"/>
    </source>
</evidence>
<evidence type="ECO:0000256" key="13">
    <source>
        <dbReference type="SAM" id="SignalP"/>
    </source>
</evidence>
<sequence length="625" mass="66857">MRKYLFLLTTAFLVQPALAQDASSNDAVEYATAAPPPMGEVEGETITVVATGMPISTAETGQPVTIIGLDEIEAVQGPDLTRVLQRLPGTTVTRNGGVGGFTGVRVRGAPSEHLLVLIDGVKVNDAGAPGGGFDFGNLLAGNIQQIELLRGPNSVVWGSDAMGGVMNLTTLAPDGIVASGEYGSDETIYATLGGGMRTGALEAGVTGSYMTSDGYSTAAGGTEADGFRQWQVTGRARYELAYGLAVVANARHADGKLDQDSFAWTPPYAPVDSADFQDTKETSGRLGFDYAGKALSLRGGYSLAKTARVYTGESYGDYPYATDARNDRAELFGQYRVAGPFRLDFGADREWSRFADSGTTKKVNTNSGHALLGFYTPFATLAAGARYDDNSRFGDAWTFGGNASVRLAYDLRLRASYGEGFKAPTLYQLYGYYGALDLKPETSTGYDFGIEKGTRDGSFFAGVSLFRRNSTNLIDFDLFNSVYYNIGKSRAEGFEVELAARPSDELRAGVVYSYVESKDRTVGGFYEGNDLNRRPRHAVTASFDWTSPFGVALGADARLVGDSFDDRGEYVPLDGYETVDLRASVPLGPVQIYGRVENLFDAGYQTVAGYNTAGRSAHIGARLKI</sequence>
<dbReference type="Proteomes" id="UP000283003">
    <property type="component" value="Unassembled WGS sequence"/>
</dbReference>
<name>A0A437GZT6_9SPHN</name>
<protein>
    <submittedName>
        <fullName evidence="16">TonB-dependent receptor</fullName>
    </submittedName>
</protein>
<evidence type="ECO:0000256" key="1">
    <source>
        <dbReference type="ARBA" id="ARBA00004571"/>
    </source>
</evidence>
<evidence type="ECO:0000256" key="5">
    <source>
        <dbReference type="ARBA" id="ARBA00022729"/>
    </source>
</evidence>
<dbReference type="InterPro" id="IPR010916">
    <property type="entry name" value="TonB_box_CS"/>
</dbReference>
<dbReference type="CDD" id="cd01347">
    <property type="entry name" value="ligand_gated_channel"/>
    <property type="match status" value="1"/>
</dbReference>
<keyword evidence="16" id="KW-0675">Receptor</keyword>
<evidence type="ECO:0000256" key="6">
    <source>
        <dbReference type="ARBA" id="ARBA00023065"/>
    </source>
</evidence>
<evidence type="ECO:0000256" key="12">
    <source>
        <dbReference type="RuleBase" id="RU003357"/>
    </source>
</evidence>
<dbReference type="PROSITE" id="PS52016">
    <property type="entry name" value="TONB_DEPENDENT_REC_3"/>
    <property type="match status" value="1"/>
</dbReference>
<evidence type="ECO:0000256" key="10">
    <source>
        <dbReference type="PROSITE-ProRule" id="PRU01360"/>
    </source>
</evidence>
<evidence type="ECO:0000256" key="9">
    <source>
        <dbReference type="ARBA" id="ARBA00023237"/>
    </source>
</evidence>
<dbReference type="Pfam" id="PF07715">
    <property type="entry name" value="Plug"/>
    <property type="match status" value="1"/>
</dbReference>
<evidence type="ECO:0000256" key="7">
    <source>
        <dbReference type="ARBA" id="ARBA00023077"/>
    </source>
</evidence>
<gene>
    <name evidence="16" type="ORF">EKN06_01285</name>
</gene>
<comment type="similarity">
    <text evidence="10 12">Belongs to the TonB-dependent receptor family.</text>
</comment>
<keyword evidence="5 13" id="KW-0732">Signal</keyword>
<dbReference type="InterPro" id="IPR000531">
    <property type="entry name" value="Beta-barrel_TonB"/>
</dbReference>
<keyword evidence="17" id="KW-1185">Reference proteome</keyword>